<proteinExistence type="predicted"/>
<dbReference type="AlphaFoldDB" id="A0A0F9Q950"/>
<dbReference type="InterPro" id="IPR027417">
    <property type="entry name" value="P-loop_NTPase"/>
</dbReference>
<dbReference type="Gene3D" id="3.30.420.280">
    <property type="match status" value="1"/>
</dbReference>
<dbReference type="EMBL" id="LAZR01004312">
    <property type="protein sequence ID" value="KKN09731.1"/>
    <property type="molecule type" value="Genomic_DNA"/>
</dbReference>
<reference evidence="1" key="1">
    <citation type="journal article" date="2015" name="Nature">
        <title>Complex archaea that bridge the gap between prokaryotes and eukaryotes.</title>
        <authorList>
            <person name="Spang A."/>
            <person name="Saw J.H."/>
            <person name="Jorgensen S.L."/>
            <person name="Zaremba-Niedzwiedzka K."/>
            <person name="Martijn J."/>
            <person name="Lind A.E."/>
            <person name="van Eijk R."/>
            <person name="Schleper C."/>
            <person name="Guy L."/>
            <person name="Ettema T.J."/>
        </authorList>
    </citation>
    <scope>NUCLEOTIDE SEQUENCE</scope>
</reference>
<accession>A0A0F9Q950</accession>
<comment type="caution">
    <text evidence="1">The sequence shown here is derived from an EMBL/GenBank/DDBJ whole genome shotgun (WGS) entry which is preliminary data.</text>
</comment>
<dbReference type="Gene3D" id="3.40.50.300">
    <property type="entry name" value="P-loop containing nucleotide triphosphate hydrolases"/>
    <property type="match status" value="1"/>
</dbReference>
<sequence length="472" mass="54537">MAIDLPNEWNARDYQAPLFQHMFEGGLERKRGCAVWHRRGGKDSCCLQLSAVSSQMRVGTIWHMLPTLKQGRRVIWDGIDREGRRMIDQAFPKEMRDQSSPINNSDMQIRFRNGSIYQVVGSDNYDSLIGANPIGAILSEWAVADPKAWDYLRPILAENGGWALFIYTPRGKNHGKKLYDMAKANPRWFCSLLTVDNTFRPDGTYVIGPDIIAEERVEGMSEEKIQQEYYCSFEAGMEGAFYTLELNLAEKEGRIGDFPHDPMKQCQSWWDIGFRDATAIIITQRGDDGKPIIIDYLEGRNKALDEWIRDIRSLPYDFDEHNGPHDLENTDWTTGKTRREFALSLNFSFEIVSKLPVQDGIDATRAIIRVARFNDPKVGRLLDGLYSYRREYDDRLQMFRDKPYHDWASHPADAMRYLSVGWHDYIGGVKILSNQHGVKAAVRGHQRRQKQSYQDMYPWMFNDDGSLRNGRP</sequence>
<evidence type="ECO:0008006" key="2">
    <source>
        <dbReference type="Google" id="ProtNLM"/>
    </source>
</evidence>
<evidence type="ECO:0000313" key="1">
    <source>
        <dbReference type="EMBL" id="KKN09731.1"/>
    </source>
</evidence>
<name>A0A0F9Q950_9ZZZZ</name>
<protein>
    <recommendedName>
        <fullName evidence="2">Terminase large subunit gp17-like C-terminal domain-containing protein</fullName>
    </recommendedName>
</protein>
<organism evidence="1">
    <name type="scientific">marine sediment metagenome</name>
    <dbReference type="NCBI Taxonomy" id="412755"/>
    <lineage>
        <taxon>unclassified sequences</taxon>
        <taxon>metagenomes</taxon>
        <taxon>ecological metagenomes</taxon>
    </lineage>
</organism>
<gene>
    <name evidence="1" type="ORF">LCGC14_1043630</name>
</gene>